<accession>A0ABU9PDU6</accession>
<evidence type="ECO:0000256" key="9">
    <source>
        <dbReference type="ARBA" id="ARBA00034290"/>
    </source>
</evidence>
<evidence type="ECO:0000256" key="6">
    <source>
        <dbReference type="ARBA" id="ARBA00022801"/>
    </source>
</evidence>
<reference evidence="13 14" key="1">
    <citation type="submission" date="2024-04" db="EMBL/GenBank/DDBJ databases">
        <title>Draft genome sequence of a multidrug-resistant Enterobacter quasihormaechei Hakim RU_CBWE strain isolated from pond surface water at the University of Rajshahi in Bangladesh.</title>
        <authorList>
            <person name="Raihan J."/>
            <person name="Islam M.S."/>
            <person name="Khan M.U."/>
            <person name="Romance M."/>
            <person name="Haque M.H."/>
        </authorList>
    </citation>
    <scope>NUCLEOTIDE SEQUENCE [LARGE SCALE GENOMIC DNA]</scope>
    <source>
        <strain evidence="13 14">Hakim RU_CBWE</strain>
    </source>
</reference>
<keyword evidence="4" id="KW-0973">c-di-GMP</keyword>
<dbReference type="CDD" id="cd01948">
    <property type="entry name" value="EAL"/>
    <property type="match status" value="1"/>
</dbReference>
<feature type="domain" description="EAL" evidence="12">
    <location>
        <begin position="256"/>
        <end position="509"/>
    </location>
</feature>
<proteinExistence type="predicted"/>
<feature type="transmembrane region" description="Helical" evidence="10">
    <location>
        <begin position="232"/>
        <end position="253"/>
    </location>
</feature>
<dbReference type="EMBL" id="JBCGUG010000002">
    <property type="protein sequence ID" value="MEM0703854.1"/>
    <property type="molecule type" value="Genomic_DNA"/>
</dbReference>
<name>A0ABU9PDU6_9ENTR</name>
<protein>
    <recommendedName>
        <fullName evidence="2">cyclic-guanylate-specific phosphodiesterase</fullName>
        <ecNumber evidence="2">3.1.4.52</ecNumber>
    </recommendedName>
</protein>
<keyword evidence="14" id="KW-1185">Reference proteome</keyword>
<keyword evidence="3" id="KW-1003">Cell membrane</keyword>
<evidence type="ECO:0000256" key="4">
    <source>
        <dbReference type="ARBA" id="ARBA00022636"/>
    </source>
</evidence>
<dbReference type="EC" id="3.1.4.52" evidence="2"/>
<comment type="caution">
    <text evidence="13">The sequence shown here is derived from an EMBL/GenBank/DDBJ whole genome shotgun (WGS) entry which is preliminary data.</text>
</comment>
<feature type="signal peptide" evidence="11">
    <location>
        <begin position="1"/>
        <end position="28"/>
    </location>
</feature>
<evidence type="ECO:0000256" key="5">
    <source>
        <dbReference type="ARBA" id="ARBA00022692"/>
    </source>
</evidence>
<organism evidence="13 14">
    <name type="scientific">Enterobacter quasihormaechei</name>
    <dbReference type="NCBI Taxonomy" id="2529382"/>
    <lineage>
        <taxon>Bacteria</taxon>
        <taxon>Pseudomonadati</taxon>
        <taxon>Pseudomonadota</taxon>
        <taxon>Gammaproteobacteria</taxon>
        <taxon>Enterobacterales</taxon>
        <taxon>Enterobacteriaceae</taxon>
        <taxon>Enterobacter</taxon>
    </lineage>
</organism>
<comment type="catalytic activity">
    <reaction evidence="9">
        <text>3',3'-c-di-GMP + H2O = 5'-phosphoguanylyl(3'-&gt;5')guanosine + H(+)</text>
        <dbReference type="Rhea" id="RHEA:24902"/>
        <dbReference type="ChEBI" id="CHEBI:15377"/>
        <dbReference type="ChEBI" id="CHEBI:15378"/>
        <dbReference type="ChEBI" id="CHEBI:58754"/>
        <dbReference type="ChEBI" id="CHEBI:58805"/>
        <dbReference type="EC" id="3.1.4.52"/>
    </reaction>
</comment>
<dbReference type="InterPro" id="IPR050706">
    <property type="entry name" value="Cyclic-di-GMP_PDE-like"/>
</dbReference>
<evidence type="ECO:0000256" key="10">
    <source>
        <dbReference type="SAM" id="Phobius"/>
    </source>
</evidence>
<dbReference type="PROSITE" id="PS50883">
    <property type="entry name" value="EAL"/>
    <property type="match status" value="1"/>
</dbReference>
<evidence type="ECO:0000256" key="7">
    <source>
        <dbReference type="ARBA" id="ARBA00022989"/>
    </source>
</evidence>
<dbReference type="RefSeq" id="WP_342697569.1">
    <property type="nucleotide sequence ID" value="NZ_JBCGUG010000002.1"/>
</dbReference>
<sequence>MNTINMGKAQRRRYFLLALFSLSSMALATLLTFFVAQRQLEAQIIQQTVPIQNAVESLLAEAQNVARKADQWINKKCDARLQNQLNTLTAHEMRMLVVNLLNKDRIYCSSLLDNIGHRVNLSSFGTDGIKIDNTMASVGIPVLSLYQRLPGGGVIVSADLRYLWGIMGNANLDRRFVLQINDNLLTKQGILKGQEAERVLSDYTRHEASDFYTLSWRLPDRHEVWQEIGQSWIYLFLIIAPSFLLTLLAWMVMSRRRSLEQHLATAIINDHIKPHYQPIISASDNRVIGAEILARWEHHDLGFVRPDIFIPLAEKNHLIGLMTENLLNRVLADCRQAVNIWPQGFIFNVNISHSHLSLDSFGAFTTCFAQRFREMGLRLVFEFTENEQIEMNDDLLNKIKFIREKGVSISLDDFGTGFSNLSWISTLNPDSIKIDRMFINQISPAASTPLINCVIAMAKQMGIKTVAEGVEYDYQVSWLLENNIDFFQGYYYSKPLPFSAFVEYCCDRDAAAHA</sequence>
<dbReference type="PANTHER" id="PTHR33121:SF79">
    <property type="entry name" value="CYCLIC DI-GMP PHOSPHODIESTERASE PDED-RELATED"/>
    <property type="match status" value="1"/>
</dbReference>
<evidence type="ECO:0000313" key="14">
    <source>
        <dbReference type="Proteomes" id="UP001490940"/>
    </source>
</evidence>
<evidence type="ECO:0000256" key="3">
    <source>
        <dbReference type="ARBA" id="ARBA00022475"/>
    </source>
</evidence>
<keyword evidence="5 10" id="KW-0812">Transmembrane</keyword>
<dbReference type="PANTHER" id="PTHR33121">
    <property type="entry name" value="CYCLIC DI-GMP PHOSPHODIESTERASE PDEF"/>
    <property type="match status" value="1"/>
</dbReference>
<dbReference type="SMART" id="SM00052">
    <property type="entry name" value="EAL"/>
    <property type="match status" value="1"/>
</dbReference>
<evidence type="ECO:0000256" key="8">
    <source>
        <dbReference type="ARBA" id="ARBA00023136"/>
    </source>
</evidence>
<dbReference type="InterPro" id="IPR035919">
    <property type="entry name" value="EAL_sf"/>
</dbReference>
<evidence type="ECO:0000256" key="2">
    <source>
        <dbReference type="ARBA" id="ARBA00012282"/>
    </source>
</evidence>
<evidence type="ECO:0000256" key="1">
    <source>
        <dbReference type="ARBA" id="ARBA00004651"/>
    </source>
</evidence>
<keyword evidence="11" id="KW-0732">Signal</keyword>
<dbReference type="InterPro" id="IPR024744">
    <property type="entry name" value="CSS-motif_dom"/>
</dbReference>
<gene>
    <name evidence="13" type="ORF">AAGT82_05315</name>
</gene>
<evidence type="ECO:0000259" key="12">
    <source>
        <dbReference type="PROSITE" id="PS50883"/>
    </source>
</evidence>
<dbReference type="Pfam" id="PF00563">
    <property type="entry name" value="EAL"/>
    <property type="match status" value="1"/>
</dbReference>
<evidence type="ECO:0000256" key="11">
    <source>
        <dbReference type="SAM" id="SignalP"/>
    </source>
</evidence>
<dbReference type="SUPFAM" id="SSF141868">
    <property type="entry name" value="EAL domain-like"/>
    <property type="match status" value="1"/>
</dbReference>
<dbReference type="Pfam" id="PF12792">
    <property type="entry name" value="CSS-motif"/>
    <property type="match status" value="1"/>
</dbReference>
<keyword evidence="6" id="KW-0378">Hydrolase</keyword>
<dbReference type="Proteomes" id="UP001490940">
    <property type="component" value="Unassembled WGS sequence"/>
</dbReference>
<evidence type="ECO:0000313" key="13">
    <source>
        <dbReference type="EMBL" id="MEM0703854.1"/>
    </source>
</evidence>
<feature type="chain" id="PRO_5045531324" description="cyclic-guanylate-specific phosphodiesterase" evidence="11">
    <location>
        <begin position="29"/>
        <end position="514"/>
    </location>
</feature>
<dbReference type="InterPro" id="IPR001633">
    <property type="entry name" value="EAL_dom"/>
</dbReference>
<dbReference type="Gene3D" id="3.20.20.450">
    <property type="entry name" value="EAL domain"/>
    <property type="match status" value="1"/>
</dbReference>
<keyword evidence="7 10" id="KW-1133">Transmembrane helix</keyword>
<keyword evidence="8 10" id="KW-0472">Membrane</keyword>
<comment type="subcellular location">
    <subcellularLocation>
        <location evidence="1">Cell membrane</location>
        <topology evidence="1">Multi-pass membrane protein</topology>
    </subcellularLocation>
</comment>